<keyword evidence="3" id="KW-1185">Reference proteome</keyword>
<evidence type="ECO:0000313" key="3">
    <source>
        <dbReference type="Proteomes" id="UP000035740"/>
    </source>
</evidence>
<dbReference type="GO" id="GO:0004722">
    <property type="term" value="F:protein serine/threonine phosphatase activity"/>
    <property type="evidence" value="ECO:0007669"/>
    <property type="project" value="InterPro"/>
</dbReference>
<dbReference type="AlphaFoldDB" id="A0A0J8D1F1"/>
<dbReference type="eggNOG" id="KOG0698">
    <property type="taxonomic scope" value="Eukaryota"/>
</dbReference>
<evidence type="ECO:0000259" key="1">
    <source>
        <dbReference type="PROSITE" id="PS51746"/>
    </source>
</evidence>
<proteinExistence type="predicted"/>
<dbReference type="EMBL" id="KQ090040">
    <property type="protein sequence ID" value="KMT17978.1"/>
    <property type="molecule type" value="Genomic_DNA"/>
</dbReference>
<feature type="domain" description="PPM-type phosphatase" evidence="1">
    <location>
        <begin position="33"/>
        <end position="328"/>
    </location>
</feature>
<organism evidence="2 3">
    <name type="scientific">Beta vulgaris subsp. vulgaris</name>
    <name type="common">Beet</name>
    <dbReference type="NCBI Taxonomy" id="3555"/>
    <lineage>
        <taxon>Eukaryota</taxon>
        <taxon>Viridiplantae</taxon>
        <taxon>Streptophyta</taxon>
        <taxon>Embryophyta</taxon>
        <taxon>Tracheophyta</taxon>
        <taxon>Spermatophyta</taxon>
        <taxon>Magnoliopsida</taxon>
        <taxon>eudicotyledons</taxon>
        <taxon>Gunneridae</taxon>
        <taxon>Pentapetalae</taxon>
        <taxon>Caryophyllales</taxon>
        <taxon>Chenopodiaceae</taxon>
        <taxon>Betoideae</taxon>
        <taxon>Beta</taxon>
    </lineage>
</organism>
<dbReference type="Pfam" id="PF00481">
    <property type="entry name" value="PP2C"/>
    <property type="match status" value="1"/>
</dbReference>
<protein>
    <recommendedName>
        <fullName evidence="1">PPM-type phosphatase domain-containing protein</fullName>
    </recommendedName>
</protein>
<dbReference type="InterPro" id="IPR001932">
    <property type="entry name" value="PPM-type_phosphatase-like_dom"/>
</dbReference>
<accession>A0A0J8D1F1</accession>
<dbReference type="SUPFAM" id="SSF81606">
    <property type="entry name" value="PP2C-like"/>
    <property type="match status" value="1"/>
</dbReference>
<dbReference type="InterPro" id="IPR036457">
    <property type="entry name" value="PPM-type-like_dom_sf"/>
</dbReference>
<dbReference type="InterPro" id="IPR015655">
    <property type="entry name" value="PP2C"/>
</dbReference>
<name>A0A0J8D1F1_BETVV</name>
<dbReference type="Gramene" id="KMT17978">
    <property type="protein sequence ID" value="KMT17978"/>
    <property type="gene ID" value="BVRB_2g033240"/>
</dbReference>
<dbReference type="SMART" id="SM00332">
    <property type="entry name" value="PP2Cc"/>
    <property type="match status" value="1"/>
</dbReference>
<dbReference type="OMA" id="HDQFIIV"/>
<dbReference type="Proteomes" id="UP000035740">
    <property type="component" value="Chromosome 2"/>
</dbReference>
<dbReference type="Gene3D" id="3.60.40.10">
    <property type="entry name" value="PPM-type phosphatase domain"/>
    <property type="match status" value="1"/>
</dbReference>
<dbReference type="KEGG" id="bvg:104886478"/>
<evidence type="ECO:0000313" key="2">
    <source>
        <dbReference type="EMBL" id="KMT17978.1"/>
    </source>
</evidence>
<reference evidence="2 3" key="1">
    <citation type="journal article" date="2014" name="Nature">
        <title>The genome of the recently domesticated crop plant sugar beet (Beta vulgaris).</title>
        <authorList>
            <person name="Dohm J.C."/>
            <person name="Minoche A.E."/>
            <person name="Holtgrawe D."/>
            <person name="Capella-Gutierrez S."/>
            <person name="Zakrzewski F."/>
            <person name="Tafer H."/>
            <person name="Rupp O."/>
            <person name="Sorensen T.R."/>
            <person name="Stracke R."/>
            <person name="Reinhardt R."/>
            <person name="Goesmann A."/>
            <person name="Kraft T."/>
            <person name="Schulz B."/>
            <person name="Stadler P.F."/>
            <person name="Schmidt T."/>
            <person name="Gabaldon T."/>
            <person name="Lehrach H."/>
            <person name="Weisshaar B."/>
            <person name="Himmelbauer H."/>
        </authorList>
    </citation>
    <scope>NUCLEOTIDE SEQUENCE [LARGE SCALE GENOMIC DNA]</scope>
    <source>
        <tissue evidence="2">Taproot</tissue>
    </source>
</reference>
<dbReference type="PANTHER" id="PTHR47992">
    <property type="entry name" value="PROTEIN PHOSPHATASE"/>
    <property type="match status" value="1"/>
</dbReference>
<dbReference type="CDD" id="cd00143">
    <property type="entry name" value="PP2Cc"/>
    <property type="match status" value="1"/>
</dbReference>
<dbReference type="OrthoDB" id="10264738at2759"/>
<gene>
    <name evidence="2" type="ORF">BVRB_2g033240</name>
</gene>
<dbReference type="PROSITE" id="PS51746">
    <property type="entry name" value="PPM_2"/>
    <property type="match status" value="1"/>
</dbReference>
<sequence length="339" mass="37116">MGNRVVSNKSVPEGLGCIIHNEDEMNDNDQIKFGSVYSKRGGKIVNQDSAVLCQGYGSTLDGVLCGVFDGHGEYGHVVSKAASRRLPLLLLNQKNAVLSSEVPTESQSTNCNGSSSLDKELVEWKTAFLNSFKEMDDEVMKMALKERYFTSGSTAVVALKQGDDLLIANLGDSRAILGTKGDNGVKAVQLTIDLTPRIPDEADRIRSFDGRVFALKNEPGVERAWMPRRNSPGMAMSRSFGDFFMKQCGIISTPVITHHHITSDDLFILLATDGIWDVLSNDKVASIVWGVENEKMASKAVVDAAVVEWKAKYSLDRPDDCTAVCYFLQKKVQTPSKPT</sequence>